<feature type="region of interest" description="Disordered" evidence="8">
    <location>
        <begin position="280"/>
        <end position="299"/>
    </location>
</feature>
<feature type="region of interest" description="Disordered" evidence="8">
    <location>
        <begin position="148"/>
        <end position="188"/>
    </location>
</feature>
<reference evidence="10 11" key="1">
    <citation type="submission" date="2018-08" db="EMBL/GenBank/DDBJ databases">
        <authorList>
            <person name="Laetsch R D."/>
            <person name="Stevens L."/>
            <person name="Kumar S."/>
            <person name="Blaxter L. M."/>
        </authorList>
    </citation>
    <scope>NUCLEOTIDE SEQUENCE [LARGE SCALE GENOMIC DNA]</scope>
</reference>
<dbReference type="EMBL" id="UPTC01000209">
    <property type="protein sequence ID" value="VBB27286.1"/>
    <property type="molecule type" value="Genomic_DNA"/>
</dbReference>
<dbReference type="InterPro" id="IPR027477">
    <property type="entry name" value="Succ_DH/fumarate_Rdtase_cat_sf"/>
</dbReference>
<dbReference type="SUPFAM" id="SSF51905">
    <property type="entry name" value="FAD/NAD(P)-binding domain"/>
    <property type="match status" value="1"/>
</dbReference>
<dbReference type="NCBIfam" id="TIGR01813">
    <property type="entry name" value="flavo_cyto_c"/>
    <property type="match status" value="1"/>
</dbReference>
<dbReference type="Pfam" id="PF00890">
    <property type="entry name" value="FAD_binding_2"/>
    <property type="match status" value="1"/>
</dbReference>
<dbReference type="Proteomes" id="UP000276991">
    <property type="component" value="Unassembled WGS sequence"/>
</dbReference>
<evidence type="ECO:0000256" key="6">
    <source>
        <dbReference type="ARBA" id="ARBA00067004"/>
    </source>
</evidence>
<evidence type="ECO:0000256" key="7">
    <source>
        <dbReference type="ARBA" id="ARBA00077246"/>
    </source>
</evidence>
<proteinExistence type="predicted"/>
<dbReference type="InterPro" id="IPR003953">
    <property type="entry name" value="FAD-dep_OxRdtase_2_FAD-bd"/>
</dbReference>
<name>A0A498SB39_ACAVI</name>
<dbReference type="InterPro" id="IPR050315">
    <property type="entry name" value="FAD-oxidoreductase_2"/>
</dbReference>
<sequence>MGDVNLDSTEVRCELQTSTGHNSPVCSAQSSPYSSNISESEIDISSLSRHSSCSSLNQQNALSLPPVTTNVISSNLLLNGGCRSISRTYNNGRVEQDGTVRNHLSCAPDSASDEDMTADDSSNNSFGAHFRFERQNTVEQSGIRLRSLNGVTGNGNETERKTSLPRTFTPSPTVSGRSSPACHPVPSHSRVANIRRESNCSIESELAHERLVQFAQQVSLGFDDFSIGSSAERKRTHSLSEPISVLTNAFIPHSCSPSPTRSVDIQKQCYSPSTQQVVRNNITYSPSPSPTPSPTRHTMRSLSPIAVRQVIKRRYTSSAGGESDSDQRATRIAKRLCQQSRIISRGCVSPLALENSTCSSESAIKSPELANPFFFPFPPRLLVDPAIEVKMPPPPMEVDDDDDSVNEQRTGSEEGIIAGGDHALNSSGTTTKVRQLQLPEFTDPVIIVGGGLAGLSAALQAIHEGANVILVEGEKDVGGNSQKASSGVAACNTEAQRVRQINDSVELFYSDTMSAGDHENDHILVDQLVRHSSSAIQFLIDHGVDLSDINLCGGHSVKRVHWIPQPKEGRPVAVGFSIIKALKEKLRMHEKDHPEKVRILLGTEVVGLVTWNDFVTGVRVRNGSQIDEISGKAVVLATGGFSCDHSNESSLLQEFAPEKINFPTTNGPWARGSGVKMARAMGAALVGMQNVQIHPTAFVDLKDPAATTKFLAAEALRGKGAILLNDKGERFVNELERRDHVTDKILKFCAKNEEAGGAHIAFMLMDDQAVNDFGRASFNFYAKIKGFFKQFDTLEEAANYMKVESSKLKATLDEYNEHAHSTLSKDDKFGKKIFPIALEHSPYYVAVITPAIHYTMGGAAVYNEFSDKPFKGLFAAGEVTGGVHGRNRLAGNSLLECVVYGRIAGRSAANVRYSPSDVMLTRTDL</sequence>
<keyword evidence="11" id="KW-1185">Reference proteome</keyword>
<dbReference type="InterPro" id="IPR010960">
    <property type="entry name" value="Flavocytochrome_c"/>
</dbReference>
<keyword evidence="2" id="KW-0285">Flavoprotein</keyword>
<gene>
    <name evidence="10" type="ORF">NAV_LOCUS2116</name>
</gene>
<organism evidence="10 11">
    <name type="scientific">Acanthocheilonema viteae</name>
    <name type="common">Filarial nematode worm</name>
    <name type="synonym">Dipetalonema viteae</name>
    <dbReference type="NCBI Taxonomy" id="6277"/>
    <lineage>
        <taxon>Eukaryota</taxon>
        <taxon>Metazoa</taxon>
        <taxon>Ecdysozoa</taxon>
        <taxon>Nematoda</taxon>
        <taxon>Chromadorea</taxon>
        <taxon>Rhabditida</taxon>
        <taxon>Spirurina</taxon>
        <taxon>Spiruromorpha</taxon>
        <taxon>Filarioidea</taxon>
        <taxon>Onchocercidae</taxon>
        <taxon>Acanthocheilonema</taxon>
    </lineage>
</organism>
<dbReference type="GO" id="GO:0010181">
    <property type="term" value="F:FMN binding"/>
    <property type="evidence" value="ECO:0007669"/>
    <property type="project" value="InterPro"/>
</dbReference>
<evidence type="ECO:0000256" key="1">
    <source>
        <dbReference type="ARBA" id="ARBA00001974"/>
    </source>
</evidence>
<dbReference type="Gene3D" id="3.50.50.60">
    <property type="entry name" value="FAD/NAD(P)-binding domain"/>
    <property type="match status" value="1"/>
</dbReference>
<dbReference type="EC" id="1.3.1.6" evidence="6"/>
<dbReference type="InterPro" id="IPR036188">
    <property type="entry name" value="FAD/NAD-bd_sf"/>
</dbReference>
<dbReference type="FunFam" id="3.90.700.10:FF:000007">
    <property type="entry name" value="NADH-dependent fumarate reductase"/>
    <property type="match status" value="1"/>
</dbReference>
<keyword evidence="4" id="KW-0560">Oxidoreductase</keyword>
<feature type="domain" description="FAD-dependent oxidoreductase 2 FAD-binding" evidence="9">
    <location>
        <begin position="445"/>
        <end position="894"/>
    </location>
</feature>
<evidence type="ECO:0000256" key="4">
    <source>
        <dbReference type="ARBA" id="ARBA00023002"/>
    </source>
</evidence>
<dbReference type="Gene3D" id="3.90.700.10">
    <property type="entry name" value="Succinate dehydrogenase/fumarate reductase flavoprotein, catalytic domain"/>
    <property type="match status" value="1"/>
</dbReference>
<dbReference type="AlphaFoldDB" id="A0A498SB39"/>
<keyword evidence="3" id="KW-0274">FAD</keyword>
<protein>
    <recommendedName>
        <fullName evidence="6">fumarate reductase (NADH)</fullName>
        <ecNumber evidence="6">1.3.1.6</ecNumber>
    </recommendedName>
    <alternativeName>
        <fullName evidence="7">NADH-dependent fumarate reductase</fullName>
    </alternativeName>
</protein>
<evidence type="ECO:0000259" key="9">
    <source>
        <dbReference type="Pfam" id="PF00890"/>
    </source>
</evidence>
<feature type="compositionally biased region" description="Polar residues" evidence="8">
    <location>
        <begin position="164"/>
        <end position="178"/>
    </location>
</feature>
<dbReference type="GO" id="GO:0016156">
    <property type="term" value="F:fumarate reductase (NADH) activity"/>
    <property type="evidence" value="ECO:0007669"/>
    <property type="project" value="UniProtKB-EC"/>
</dbReference>
<accession>A0A498SB39</accession>
<dbReference type="PANTHER" id="PTHR43400">
    <property type="entry name" value="FUMARATE REDUCTASE"/>
    <property type="match status" value="1"/>
</dbReference>
<comment type="catalytic activity">
    <reaction evidence="5">
        <text>succinate + NAD(+) = fumarate + NADH + H(+)</text>
        <dbReference type="Rhea" id="RHEA:18281"/>
        <dbReference type="ChEBI" id="CHEBI:15378"/>
        <dbReference type="ChEBI" id="CHEBI:29806"/>
        <dbReference type="ChEBI" id="CHEBI:30031"/>
        <dbReference type="ChEBI" id="CHEBI:57540"/>
        <dbReference type="ChEBI" id="CHEBI:57945"/>
        <dbReference type="EC" id="1.3.1.6"/>
    </reaction>
</comment>
<comment type="cofactor">
    <cofactor evidence="1">
        <name>FAD</name>
        <dbReference type="ChEBI" id="CHEBI:57692"/>
    </cofactor>
</comment>
<dbReference type="STRING" id="6277.A0A498SB39"/>
<evidence type="ECO:0000313" key="11">
    <source>
        <dbReference type="Proteomes" id="UP000276991"/>
    </source>
</evidence>
<dbReference type="PRINTS" id="PR00368">
    <property type="entry name" value="FADPNR"/>
</dbReference>
<dbReference type="PANTHER" id="PTHR43400:SF7">
    <property type="entry name" value="FAD-DEPENDENT OXIDOREDUCTASE 2 FAD BINDING DOMAIN-CONTAINING PROTEIN"/>
    <property type="match status" value="1"/>
</dbReference>
<evidence type="ECO:0000256" key="8">
    <source>
        <dbReference type="SAM" id="MobiDB-lite"/>
    </source>
</evidence>
<evidence type="ECO:0000313" key="10">
    <source>
        <dbReference type="EMBL" id="VBB27286.1"/>
    </source>
</evidence>
<dbReference type="SUPFAM" id="SSF56425">
    <property type="entry name" value="Succinate dehydrogenase/fumarate reductase flavoprotein, catalytic domain"/>
    <property type="match status" value="1"/>
</dbReference>
<evidence type="ECO:0000256" key="5">
    <source>
        <dbReference type="ARBA" id="ARBA00050832"/>
    </source>
</evidence>
<evidence type="ECO:0000256" key="3">
    <source>
        <dbReference type="ARBA" id="ARBA00022827"/>
    </source>
</evidence>
<dbReference type="OrthoDB" id="71672at2759"/>
<evidence type="ECO:0000256" key="2">
    <source>
        <dbReference type="ARBA" id="ARBA00022630"/>
    </source>
</evidence>